<organism evidence="3 4">
    <name type="scientific">Kitasatospora cineracea</name>
    <dbReference type="NCBI Taxonomy" id="88074"/>
    <lineage>
        <taxon>Bacteria</taxon>
        <taxon>Bacillati</taxon>
        <taxon>Actinomycetota</taxon>
        <taxon>Actinomycetes</taxon>
        <taxon>Kitasatosporales</taxon>
        <taxon>Streptomycetaceae</taxon>
        <taxon>Kitasatospora</taxon>
    </lineage>
</organism>
<dbReference type="RefSeq" id="WP_030461582.1">
    <property type="nucleotide sequence ID" value="NZ_JBEYIY010000040.1"/>
</dbReference>
<evidence type="ECO:0000313" key="5">
    <source>
        <dbReference type="Proteomes" id="UP000267408"/>
    </source>
</evidence>
<evidence type="ECO:0000313" key="3">
    <source>
        <dbReference type="EMBL" id="RPE29376.1"/>
    </source>
</evidence>
<name>A0A3N4R9M1_9ACTN</name>
<feature type="transmembrane region" description="Helical" evidence="1">
    <location>
        <begin position="51"/>
        <end position="72"/>
    </location>
</feature>
<dbReference type="EMBL" id="RKQG01000002">
    <property type="protein sequence ID" value="RPE29376.1"/>
    <property type="molecule type" value="Genomic_DNA"/>
</dbReference>
<dbReference type="Proteomes" id="UP000266906">
    <property type="component" value="Unassembled WGS sequence"/>
</dbReference>
<keyword evidence="1" id="KW-0812">Transmembrane</keyword>
<dbReference type="EMBL" id="RJVJ01000005">
    <property type="protein sequence ID" value="ROR33890.1"/>
    <property type="molecule type" value="Genomic_DNA"/>
</dbReference>
<evidence type="ECO:0000313" key="2">
    <source>
        <dbReference type="EMBL" id="ROR33890.1"/>
    </source>
</evidence>
<sequence>MRATKQSAGAPTGAAAPRAGISVAYVGLCGAADLLLSGALARLLAGTAAGLLPLLLFLAFFLPLGALALLGAPPADRAATRLLARAGHPDPDGPPAD</sequence>
<keyword evidence="1" id="KW-0472">Membrane</keyword>
<feature type="transmembrane region" description="Helical" evidence="1">
    <location>
        <begin position="21"/>
        <end position="45"/>
    </location>
</feature>
<reference evidence="4 5" key="1">
    <citation type="submission" date="2018-11" db="EMBL/GenBank/DDBJ databases">
        <title>Sequencing the genomes of 1000 actinobacteria strains.</title>
        <authorList>
            <person name="Klenk H.-P."/>
        </authorList>
    </citation>
    <scope>NUCLEOTIDE SEQUENCE [LARGE SCALE GENOMIC DNA]</scope>
    <source>
        <strain evidence="2 5">DSM 44780</strain>
        <strain evidence="3 4">DSM 44781</strain>
    </source>
</reference>
<dbReference type="AlphaFoldDB" id="A0A3N4R9M1"/>
<evidence type="ECO:0000313" key="4">
    <source>
        <dbReference type="Proteomes" id="UP000266906"/>
    </source>
</evidence>
<accession>A0A3N4R9M1</accession>
<proteinExistence type="predicted"/>
<accession>A0A8G1X7X0</accession>
<evidence type="ECO:0000256" key="1">
    <source>
        <dbReference type="SAM" id="Phobius"/>
    </source>
</evidence>
<keyword evidence="4" id="KW-1185">Reference proteome</keyword>
<dbReference type="Proteomes" id="UP000267408">
    <property type="component" value="Unassembled WGS sequence"/>
</dbReference>
<protein>
    <submittedName>
        <fullName evidence="3">Uncharacterized protein</fullName>
    </submittedName>
</protein>
<keyword evidence="1" id="KW-1133">Transmembrane helix</keyword>
<comment type="caution">
    <text evidence="3">The sequence shown here is derived from an EMBL/GenBank/DDBJ whole genome shotgun (WGS) entry which is preliminary data.</text>
</comment>
<gene>
    <name evidence="3" type="ORF">EDD38_6531</name>
    <name evidence="2" type="ORF">EDD39_7712</name>
</gene>